<protein>
    <submittedName>
        <fullName evidence="1">Uncharacterized protein</fullName>
    </submittedName>
</protein>
<dbReference type="AlphaFoldDB" id="A0A382U585"/>
<sequence length="50" mass="5911">MVTESPSNPYATKKVTPPNRVVLIDAGYFIGRQTRWWRPKAGPRYRWAKY</sequence>
<gene>
    <name evidence="1" type="ORF">METZ01_LOCUS381981</name>
</gene>
<evidence type="ECO:0000313" key="1">
    <source>
        <dbReference type="EMBL" id="SVD29127.1"/>
    </source>
</evidence>
<proteinExistence type="predicted"/>
<organism evidence="1">
    <name type="scientific">marine metagenome</name>
    <dbReference type="NCBI Taxonomy" id="408172"/>
    <lineage>
        <taxon>unclassified sequences</taxon>
        <taxon>metagenomes</taxon>
        <taxon>ecological metagenomes</taxon>
    </lineage>
</organism>
<feature type="non-terminal residue" evidence="1">
    <location>
        <position position="50"/>
    </location>
</feature>
<name>A0A382U585_9ZZZZ</name>
<accession>A0A382U585</accession>
<reference evidence="1" key="1">
    <citation type="submission" date="2018-05" db="EMBL/GenBank/DDBJ databases">
        <authorList>
            <person name="Lanie J.A."/>
            <person name="Ng W.-L."/>
            <person name="Kazmierczak K.M."/>
            <person name="Andrzejewski T.M."/>
            <person name="Davidsen T.M."/>
            <person name="Wayne K.J."/>
            <person name="Tettelin H."/>
            <person name="Glass J.I."/>
            <person name="Rusch D."/>
            <person name="Podicherti R."/>
            <person name="Tsui H.-C.T."/>
            <person name="Winkler M.E."/>
        </authorList>
    </citation>
    <scope>NUCLEOTIDE SEQUENCE</scope>
</reference>
<dbReference type="EMBL" id="UINC01141410">
    <property type="protein sequence ID" value="SVD29127.1"/>
    <property type="molecule type" value="Genomic_DNA"/>
</dbReference>